<dbReference type="GO" id="GO:0019185">
    <property type="term" value="C:snRNA-activating protein complex"/>
    <property type="evidence" value="ECO:0007669"/>
    <property type="project" value="TreeGrafter"/>
</dbReference>
<keyword evidence="2" id="KW-1185">Reference proteome</keyword>
<dbReference type="Proteomes" id="UP000789508">
    <property type="component" value="Unassembled WGS sequence"/>
</dbReference>
<sequence length="280" mass="32592">MKGSNDPSILIGHERLLVTAIEEDIDLLLSTYQRRITYDFTAFKEIWADLNFEVIHFAAHEKTGREVFMQTLFQLLFDKYNKTNLLETKLGSIYAMYLLYYTQPKKLFDQVIRIRVTLGLASKSSLISWNCKRYKIHDFVYIYNKLKNDSAWVFVAVADPCFEYGTRDAAKENENEFQALPKELAQLREDLSQIRTGVLESPSKLIDLQNLSSDYYSKRDVICGTAEEKAVGQKKYFSMLDSKDFDIYRFSMPLKVSNMDFLDGIEERLARNRHGKNQAS</sequence>
<dbReference type="GO" id="GO:0043565">
    <property type="term" value="F:sequence-specific DNA binding"/>
    <property type="evidence" value="ECO:0007669"/>
    <property type="project" value="TreeGrafter"/>
</dbReference>
<organism evidence="1 2">
    <name type="scientific">Ambispora leptoticha</name>
    <dbReference type="NCBI Taxonomy" id="144679"/>
    <lineage>
        <taxon>Eukaryota</taxon>
        <taxon>Fungi</taxon>
        <taxon>Fungi incertae sedis</taxon>
        <taxon>Mucoromycota</taxon>
        <taxon>Glomeromycotina</taxon>
        <taxon>Glomeromycetes</taxon>
        <taxon>Archaeosporales</taxon>
        <taxon>Ambisporaceae</taxon>
        <taxon>Ambispora</taxon>
    </lineage>
</organism>
<protein>
    <submittedName>
        <fullName evidence="1">11606_t:CDS:1</fullName>
    </submittedName>
</protein>
<evidence type="ECO:0000313" key="1">
    <source>
        <dbReference type="EMBL" id="CAG8461864.1"/>
    </source>
</evidence>
<reference evidence="1" key="1">
    <citation type="submission" date="2021-06" db="EMBL/GenBank/DDBJ databases">
        <authorList>
            <person name="Kallberg Y."/>
            <person name="Tangrot J."/>
            <person name="Rosling A."/>
        </authorList>
    </citation>
    <scope>NUCLEOTIDE SEQUENCE</scope>
    <source>
        <strain evidence="1">FL130A</strain>
    </source>
</reference>
<dbReference type="PANTHER" id="PTHR15131">
    <property type="entry name" value="SMALL NUCLEAR RNA ACTIVATING COMPLEX, POLYPEPTIDE 1"/>
    <property type="match status" value="1"/>
</dbReference>
<accession>A0A9N8VUL7</accession>
<proteinExistence type="predicted"/>
<dbReference type="OrthoDB" id="20127at2759"/>
<comment type="caution">
    <text evidence="1">The sequence shown here is derived from an EMBL/GenBank/DDBJ whole genome shotgun (WGS) entry which is preliminary data.</text>
</comment>
<dbReference type="EMBL" id="CAJVPS010000181">
    <property type="protein sequence ID" value="CAG8461864.1"/>
    <property type="molecule type" value="Genomic_DNA"/>
</dbReference>
<dbReference type="GO" id="GO:0042795">
    <property type="term" value="P:snRNA transcription by RNA polymerase II"/>
    <property type="evidence" value="ECO:0007669"/>
    <property type="project" value="TreeGrafter"/>
</dbReference>
<dbReference type="GO" id="GO:0042796">
    <property type="term" value="P:snRNA transcription by RNA polymerase III"/>
    <property type="evidence" value="ECO:0007669"/>
    <property type="project" value="TreeGrafter"/>
</dbReference>
<evidence type="ECO:0000313" key="2">
    <source>
        <dbReference type="Proteomes" id="UP000789508"/>
    </source>
</evidence>
<dbReference type="PANTHER" id="PTHR15131:SF3">
    <property type="entry name" value="SNRNA-ACTIVATING PROTEIN COMPLEX SUBUNIT 1"/>
    <property type="match status" value="1"/>
</dbReference>
<dbReference type="AlphaFoldDB" id="A0A9N8VUL7"/>
<dbReference type="InterPro" id="IPR019188">
    <property type="entry name" value="SNAPC1"/>
</dbReference>
<dbReference type="Pfam" id="PF09808">
    <property type="entry name" value="SNAPC1"/>
    <property type="match status" value="1"/>
</dbReference>
<name>A0A9N8VUL7_9GLOM</name>
<gene>
    <name evidence="1" type="ORF">ALEPTO_LOCUS1582</name>
</gene>